<organism evidence="2 3">
    <name type="scientific">Favolaschia claudopus</name>
    <dbReference type="NCBI Taxonomy" id="2862362"/>
    <lineage>
        <taxon>Eukaryota</taxon>
        <taxon>Fungi</taxon>
        <taxon>Dikarya</taxon>
        <taxon>Basidiomycota</taxon>
        <taxon>Agaricomycotina</taxon>
        <taxon>Agaricomycetes</taxon>
        <taxon>Agaricomycetidae</taxon>
        <taxon>Agaricales</taxon>
        <taxon>Marasmiineae</taxon>
        <taxon>Mycenaceae</taxon>
        <taxon>Favolaschia</taxon>
    </lineage>
</organism>
<dbReference type="Proteomes" id="UP001362999">
    <property type="component" value="Unassembled WGS sequence"/>
</dbReference>
<feature type="compositionally biased region" description="Basic and acidic residues" evidence="1">
    <location>
        <begin position="349"/>
        <end position="364"/>
    </location>
</feature>
<protein>
    <submittedName>
        <fullName evidence="2">Uncharacterized protein</fullName>
    </submittedName>
</protein>
<feature type="region of interest" description="Disordered" evidence="1">
    <location>
        <begin position="129"/>
        <end position="167"/>
    </location>
</feature>
<name>A0AAV9Z679_9AGAR</name>
<evidence type="ECO:0000313" key="2">
    <source>
        <dbReference type="EMBL" id="KAK6972180.1"/>
    </source>
</evidence>
<evidence type="ECO:0000256" key="1">
    <source>
        <dbReference type="SAM" id="MobiDB-lite"/>
    </source>
</evidence>
<sequence>MPLGVSRNVQQFIDDAASDDGNDGSELSLSVHESDILFINDDTDLSVHSAEGAYIVMDDESELSALSLEETDVDKGNKSDGDIVVVSTPSKRAKKTRRSRPSVTEVNSDEEAASIVPGDSMFVKKNGVKASTLPPAMPTRSSTRSTSKPAFGQSDDNGSKVVRPPSSFSAVARSNPIFATAFRSDPAIPVDRGDVSAAGVPVDREDVSAAGEGQPTRQDDIVSGQSDAGAVASLLPSMPITPVSVREPVPRTPSTPPVSLETRMESIMARFMENQMPFIAAAVINKVLPVINSAVAVGNNGNQLHELPKSDSASSTGQPVIEGPASGAPGSAEDKRTSSSAVHASSAVDRQKARTSKPEDDLKGTARNAKPGVVPGGEIGGVRTEGEMKGKGPAGRGDEKDSEGRAPSTTLANMDKIFAMKRKQLASGSVGAPPDDVGRKSSAGRSPAGAKKQRVAEDDLTQRVNYTPPVQCEVNEEHLQDDAIKDIYVGLPALRGGKAVLPSFDRNPEEMEGTIGGRLSFSIWETILCHATAATLLNAMVFTRTGGYFVNPSRVSPALMTLKATVMGAPGTHRLSVGNHAAICVSAGMCMASHIMEAVQSGGSPPRFRKYVDLLMHNQDWERWAAFMCICYGYNVLRASITAKAVSMTTRLGQADMATQVAALSKISKKPIFSYFKSPKKGESSSEKQAKPTTAYPSTYSLNFNDTIPVYDARDRELDFDVLLPSLDISLPKWTGGEIPIASFIVVGYSVASYMGKAQGVDGRTMHIGSNILWVIICGTPDPGVLDASDAELDMDED</sequence>
<proteinExistence type="predicted"/>
<comment type="caution">
    <text evidence="2">The sequence shown here is derived from an EMBL/GenBank/DDBJ whole genome shotgun (WGS) entry which is preliminary data.</text>
</comment>
<reference evidence="2 3" key="1">
    <citation type="journal article" date="2024" name="J Genomics">
        <title>Draft genome sequencing and assembly of Favolaschia claudopus CIRM-BRFM 2984 isolated from oak limbs.</title>
        <authorList>
            <person name="Navarro D."/>
            <person name="Drula E."/>
            <person name="Chaduli D."/>
            <person name="Cazenave R."/>
            <person name="Ahrendt S."/>
            <person name="Wang J."/>
            <person name="Lipzen A."/>
            <person name="Daum C."/>
            <person name="Barry K."/>
            <person name="Grigoriev I.V."/>
            <person name="Favel A."/>
            <person name="Rosso M.N."/>
            <person name="Martin F."/>
        </authorList>
    </citation>
    <scope>NUCLEOTIDE SEQUENCE [LARGE SCALE GENOMIC DNA]</scope>
    <source>
        <strain evidence="2 3">CIRM-BRFM 2984</strain>
    </source>
</reference>
<feature type="region of interest" description="Disordered" evidence="1">
    <location>
        <begin position="305"/>
        <end position="410"/>
    </location>
</feature>
<evidence type="ECO:0000313" key="3">
    <source>
        <dbReference type="Proteomes" id="UP001362999"/>
    </source>
</evidence>
<feature type="compositionally biased region" description="Low complexity" evidence="1">
    <location>
        <begin position="338"/>
        <end position="348"/>
    </location>
</feature>
<feature type="compositionally biased region" description="Basic and acidic residues" evidence="1">
    <location>
        <begin position="384"/>
        <end position="404"/>
    </location>
</feature>
<keyword evidence="3" id="KW-1185">Reference proteome</keyword>
<dbReference type="AlphaFoldDB" id="A0AAV9Z679"/>
<accession>A0AAV9Z679</accession>
<feature type="region of interest" description="Disordered" evidence="1">
    <location>
        <begin position="89"/>
        <end position="111"/>
    </location>
</feature>
<dbReference type="EMBL" id="JAWWNJ010000192">
    <property type="protein sequence ID" value="KAK6972180.1"/>
    <property type="molecule type" value="Genomic_DNA"/>
</dbReference>
<feature type="region of interest" description="Disordered" evidence="1">
    <location>
        <begin position="424"/>
        <end position="458"/>
    </location>
</feature>
<gene>
    <name evidence="2" type="ORF">R3P38DRAFT_2812571</name>
</gene>
<feature type="compositionally biased region" description="Basic residues" evidence="1">
    <location>
        <begin position="91"/>
        <end position="100"/>
    </location>
</feature>